<proteinExistence type="predicted"/>
<dbReference type="InterPro" id="IPR011333">
    <property type="entry name" value="SKP1/BTB/POZ_sf"/>
</dbReference>
<sequence>MMTQTFSLSQSILEWLDYKEHMVCALQALLDAQTYTDCRLVVSDGELYVNRPMLSMASAFFEVILSTVTDWPVAASMVPCTILIPDLALSTLQLVVRFIYTGKVTLYSTEMVQFIDACRLLQIRGIECSGGRVMGIYIDGSTATVETNAARVANVDQLPVQDTVEYLTESMDSSVGSEMRQGCSPVPLMQSIQTEPDVSGRTATQNVMFESEPEWQEGSGGGSILYDTRLPVPKRNLVRWNIGKACLNDRINSLCDRPALEIDRAAEADTGSSSILTPSALNARVKQAIKAIISNELDIGTASNTYRVATKRLAPMVRQVSLRMQMLKRQPNEAEAFDAVIAKVVSNGDTWNRSREMVTKKRDPSRYRERVLEAVHAIIDHGLSYTEASAQYRIHKSVLWRTAMKLKRNLTRRSQTAQPYTGSSGVQNCCMPVSDAVPTITDASPPGYETRLAAAIDGITNQGMSYREASLKYNITKPVLWRKISGNSVN</sequence>
<dbReference type="SMART" id="SM00225">
    <property type="entry name" value="BTB"/>
    <property type="match status" value="1"/>
</dbReference>
<dbReference type="Proteomes" id="UP000075901">
    <property type="component" value="Unassembled WGS sequence"/>
</dbReference>
<dbReference type="GO" id="GO:0003677">
    <property type="term" value="F:DNA binding"/>
    <property type="evidence" value="ECO:0007669"/>
    <property type="project" value="InterPro"/>
</dbReference>
<protein>
    <recommendedName>
        <fullName evidence="2">BTB domain-containing protein</fullName>
    </recommendedName>
</protein>
<dbReference type="Pfam" id="PF05225">
    <property type="entry name" value="HTH_psq"/>
    <property type="match status" value="1"/>
</dbReference>
<dbReference type="InterPro" id="IPR007889">
    <property type="entry name" value="HTH_Psq"/>
</dbReference>
<organism evidence="3 4">
    <name type="scientific">Anopheles maculatus</name>
    <dbReference type="NCBI Taxonomy" id="74869"/>
    <lineage>
        <taxon>Eukaryota</taxon>
        <taxon>Metazoa</taxon>
        <taxon>Ecdysozoa</taxon>
        <taxon>Arthropoda</taxon>
        <taxon>Hexapoda</taxon>
        <taxon>Insecta</taxon>
        <taxon>Pterygota</taxon>
        <taxon>Neoptera</taxon>
        <taxon>Endopterygota</taxon>
        <taxon>Diptera</taxon>
        <taxon>Nematocera</taxon>
        <taxon>Culicoidea</taxon>
        <taxon>Culicidae</taxon>
        <taxon>Anophelinae</taxon>
        <taxon>Anopheles</taxon>
        <taxon>Anopheles maculatus group</taxon>
    </lineage>
</organism>
<dbReference type="Pfam" id="PF00651">
    <property type="entry name" value="BTB"/>
    <property type="match status" value="1"/>
</dbReference>
<evidence type="ECO:0000313" key="3">
    <source>
        <dbReference type="EnsemblMetazoa" id="AMAM003988-PA"/>
    </source>
</evidence>
<dbReference type="EnsemblMetazoa" id="AMAM003988-RA">
    <property type="protein sequence ID" value="AMAM003988-PA"/>
    <property type="gene ID" value="AMAM003988"/>
</dbReference>
<dbReference type="AlphaFoldDB" id="A0A182SCG2"/>
<dbReference type="PROSITE" id="PS50097">
    <property type="entry name" value="BTB"/>
    <property type="match status" value="1"/>
</dbReference>
<dbReference type="Gene3D" id="3.30.710.10">
    <property type="entry name" value="Potassium Channel Kv1.1, Chain A"/>
    <property type="match status" value="1"/>
</dbReference>
<reference evidence="3" key="2">
    <citation type="submission" date="2020-05" db="UniProtKB">
        <authorList>
            <consortium name="EnsemblMetazoa"/>
        </authorList>
    </citation>
    <scope>IDENTIFICATION</scope>
    <source>
        <strain evidence="3">maculatus3</strain>
    </source>
</reference>
<name>A0A182SCG2_9DIPT</name>
<dbReference type="SUPFAM" id="SSF54695">
    <property type="entry name" value="POZ domain"/>
    <property type="match status" value="1"/>
</dbReference>
<keyword evidence="4" id="KW-1185">Reference proteome</keyword>
<evidence type="ECO:0000313" key="4">
    <source>
        <dbReference type="Proteomes" id="UP000075901"/>
    </source>
</evidence>
<dbReference type="VEuPathDB" id="VectorBase:AMAM003988"/>
<evidence type="ECO:0000259" key="2">
    <source>
        <dbReference type="PROSITE" id="PS50097"/>
    </source>
</evidence>
<dbReference type="InterPro" id="IPR000210">
    <property type="entry name" value="BTB/POZ_dom"/>
</dbReference>
<feature type="domain" description="BTB" evidence="2">
    <location>
        <begin position="36"/>
        <end position="108"/>
    </location>
</feature>
<evidence type="ECO:0000256" key="1">
    <source>
        <dbReference type="ARBA" id="ARBA00004123"/>
    </source>
</evidence>
<comment type="subcellular location">
    <subcellularLocation>
        <location evidence="1">Nucleus</location>
    </subcellularLocation>
</comment>
<dbReference type="GO" id="GO:0005634">
    <property type="term" value="C:nucleus"/>
    <property type="evidence" value="ECO:0007669"/>
    <property type="project" value="UniProtKB-SubCell"/>
</dbReference>
<dbReference type="SUPFAM" id="SSF46689">
    <property type="entry name" value="Homeodomain-like"/>
    <property type="match status" value="1"/>
</dbReference>
<reference evidence="4" key="1">
    <citation type="submission" date="2013-09" db="EMBL/GenBank/DDBJ databases">
        <title>The Genome Sequence of Anopheles maculatus species B.</title>
        <authorList>
            <consortium name="The Broad Institute Genomics Platform"/>
            <person name="Neafsey D.E."/>
            <person name="Besansky N."/>
            <person name="Howell P."/>
            <person name="Walton C."/>
            <person name="Young S.K."/>
            <person name="Zeng Q."/>
            <person name="Gargeya S."/>
            <person name="Fitzgerald M."/>
            <person name="Haas B."/>
            <person name="Abouelleil A."/>
            <person name="Allen A.W."/>
            <person name="Alvarado L."/>
            <person name="Arachchi H.M."/>
            <person name="Berlin A.M."/>
            <person name="Chapman S.B."/>
            <person name="Gainer-Dewar J."/>
            <person name="Goldberg J."/>
            <person name="Griggs A."/>
            <person name="Gujja S."/>
            <person name="Hansen M."/>
            <person name="Howarth C."/>
            <person name="Imamovic A."/>
            <person name="Ireland A."/>
            <person name="Larimer J."/>
            <person name="McCowan C."/>
            <person name="Murphy C."/>
            <person name="Pearson M."/>
            <person name="Poon T.W."/>
            <person name="Priest M."/>
            <person name="Roberts A."/>
            <person name="Saif S."/>
            <person name="Shea T."/>
            <person name="Sisk P."/>
            <person name="Sykes S."/>
            <person name="Wortman J."/>
            <person name="Nusbaum C."/>
            <person name="Birren B."/>
        </authorList>
    </citation>
    <scope>NUCLEOTIDE SEQUENCE [LARGE SCALE GENOMIC DNA]</scope>
    <source>
        <strain evidence="4">maculatus3</strain>
    </source>
</reference>
<dbReference type="InterPro" id="IPR009057">
    <property type="entry name" value="Homeodomain-like_sf"/>
</dbReference>
<accession>A0A182SCG2</accession>
<dbReference type="Gene3D" id="1.10.10.60">
    <property type="entry name" value="Homeodomain-like"/>
    <property type="match status" value="1"/>
</dbReference>